<dbReference type="AlphaFoldDB" id="A0A1Y0I5J3"/>
<keyword evidence="2" id="KW-1185">Reference proteome</keyword>
<dbReference type="OrthoDB" id="1410019at2"/>
<reference evidence="1 2" key="1">
    <citation type="submission" date="2017-05" db="EMBL/GenBank/DDBJ databases">
        <title>Genomic insights into alkan degradation activity of Oleiphilus messinensis.</title>
        <authorList>
            <person name="Kozyavkin S.A."/>
            <person name="Slesarev A.I."/>
            <person name="Golyshin P.N."/>
            <person name="Korzhenkov A."/>
            <person name="Golyshina O.N."/>
            <person name="Toshchakov S.V."/>
        </authorList>
    </citation>
    <scope>NUCLEOTIDE SEQUENCE [LARGE SCALE GENOMIC DNA]</scope>
    <source>
        <strain evidence="1 2">ME102</strain>
    </source>
</reference>
<dbReference type="EMBL" id="CP021425">
    <property type="protein sequence ID" value="ARU55742.1"/>
    <property type="molecule type" value="Genomic_DNA"/>
</dbReference>
<sequence length="308" mass="36506">MNVDRKLFERKDEILSYMRDRAEESYGEIVRTYGEAEYKKRASGINKKIIATTDNIKSIILQRARSQNWEKEEVLKNILVVTYSSYVIMIEFRNRAWPYEYMAFARRIGELWEPFCKLCFDYPIRSDVELYEAPLFSEVKEQLQEEIRVYINSLNITDDEKENLLEYYDKVWSLVTSGEIKLELDLHFKIDGRKYNIDFKSGFQSNEKGNTNRLLLVASIYKNIVGGDNECMLFVRANEDDNNHYLQTLKNSGIWDVSCGEETYQQISEYSGFNLAGWIQDNIDWSSDLSDDTIQYFRDNDLEKYLTW</sequence>
<dbReference type="REBASE" id="203410">
    <property type="entry name" value="OmeME102ORF1666P"/>
</dbReference>
<organism evidence="1 2">
    <name type="scientific">Oleiphilus messinensis</name>
    <dbReference type="NCBI Taxonomy" id="141451"/>
    <lineage>
        <taxon>Bacteria</taxon>
        <taxon>Pseudomonadati</taxon>
        <taxon>Pseudomonadota</taxon>
        <taxon>Gammaproteobacteria</taxon>
        <taxon>Oceanospirillales</taxon>
        <taxon>Oleiphilaceae</taxon>
        <taxon>Oleiphilus</taxon>
    </lineage>
</organism>
<gene>
    <name evidence="1" type="ORF">OLMES_1667</name>
</gene>
<protein>
    <submittedName>
        <fullName evidence="1">Membrane protein</fullName>
    </submittedName>
</protein>
<dbReference type="RefSeq" id="WP_087460814.1">
    <property type="nucleotide sequence ID" value="NZ_CP021425.1"/>
</dbReference>
<dbReference type="KEGG" id="ome:OLMES_1667"/>
<evidence type="ECO:0000313" key="2">
    <source>
        <dbReference type="Proteomes" id="UP000196027"/>
    </source>
</evidence>
<name>A0A1Y0I5J3_9GAMM</name>
<dbReference type="Proteomes" id="UP000196027">
    <property type="component" value="Chromosome"/>
</dbReference>
<proteinExistence type="predicted"/>
<evidence type="ECO:0000313" key="1">
    <source>
        <dbReference type="EMBL" id="ARU55742.1"/>
    </source>
</evidence>
<accession>A0A1Y0I5J3</accession>